<evidence type="ECO:0000256" key="3">
    <source>
        <dbReference type="SAM" id="SignalP"/>
    </source>
</evidence>
<feature type="signal peptide" evidence="3">
    <location>
        <begin position="1"/>
        <end position="19"/>
    </location>
</feature>
<comment type="caution">
    <text evidence="6">The sequence shown here is derived from an EMBL/GenBank/DDBJ whole genome shotgun (WGS) entry which is preliminary data.</text>
</comment>
<evidence type="ECO:0000313" key="7">
    <source>
        <dbReference type="Proteomes" id="UP000619457"/>
    </source>
</evidence>
<dbReference type="Proteomes" id="UP000619457">
    <property type="component" value="Unassembled WGS sequence"/>
</dbReference>
<dbReference type="InterPro" id="IPR019251">
    <property type="entry name" value="DUF2231_TM"/>
</dbReference>
<evidence type="ECO:0000259" key="4">
    <source>
        <dbReference type="Pfam" id="PF07635"/>
    </source>
</evidence>
<dbReference type="RefSeq" id="WP_018473830.1">
    <property type="nucleotide sequence ID" value="NZ_BMWX01000012.1"/>
</dbReference>
<feature type="transmembrane region" description="Helical" evidence="2">
    <location>
        <begin position="69"/>
        <end position="90"/>
    </location>
</feature>
<evidence type="ECO:0000313" key="6">
    <source>
        <dbReference type="EMBL" id="GGZ42020.1"/>
    </source>
</evidence>
<dbReference type="Gene3D" id="3.80.10.10">
    <property type="entry name" value="Ribonuclease Inhibitor"/>
    <property type="match status" value="1"/>
</dbReference>
<accession>A0A918QE51</accession>
<dbReference type="AlphaFoldDB" id="A0A918QE51"/>
<feature type="chain" id="PRO_5037227584" description="Planctomycete cytochrome C" evidence="3">
    <location>
        <begin position="20"/>
        <end position="461"/>
    </location>
</feature>
<sequence>MKKYIASLILILLTSPVWAQNTGQENEIWLFFGRFHPLIVHLPIGFILLAFLMELVAKLPRFHHLRSSTGFVLGLGIISAFGAALLGYFLSLSGEYQGSTVFWHQWLGIATFVFAGIAYLLKFKKLEQAYLGSLFASVICLSLTGHLGGNLTHGSDYLTRYMPDPLKSLAGIPTEEENQRPPIEDINEALLYADLVKPLMEAKCESCHNADKTKGKLRLDSPEGFLKGGENGEVLMPGSPEESELFKRVNLPKDHEDVMPPDGKKPLTASEKALLEWWISNEASFDKKVKEVEKSEDIAEILQEIASPKVKWQNPAYAIQVSAASTEQEQQLVEAGFSVSHLAADSPFLQVSYLQSGKPIGKEQISALEKVSDQVTWLNLGHVTLAEGLDFSFLEKFPHLSQLSLQRTSITDEELQYLQKMQYLEYLNLYGTQISEKGIAPLKKLEFLTKIYLWQTEVEGA</sequence>
<dbReference type="InterPro" id="IPR032675">
    <property type="entry name" value="LRR_dom_sf"/>
</dbReference>
<feature type="region of interest" description="Disordered" evidence="1">
    <location>
        <begin position="218"/>
        <end position="243"/>
    </location>
</feature>
<evidence type="ECO:0000259" key="5">
    <source>
        <dbReference type="Pfam" id="PF09990"/>
    </source>
</evidence>
<protein>
    <recommendedName>
        <fullName evidence="8">Planctomycete cytochrome C</fullName>
    </recommendedName>
</protein>
<keyword evidence="2" id="KW-0812">Transmembrane</keyword>
<keyword evidence="7" id="KW-1185">Reference proteome</keyword>
<evidence type="ECO:0008006" key="8">
    <source>
        <dbReference type="Google" id="ProtNLM"/>
    </source>
</evidence>
<organism evidence="6 7">
    <name type="scientific">Echinicola pacifica</name>
    <dbReference type="NCBI Taxonomy" id="346377"/>
    <lineage>
        <taxon>Bacteria</taxon>
        <taxon>Pseudomonadati</taxon>
        <taxon>Bacteroidota</taxon>
        <taxon>Cytophagia</taxon>
        <taxon>Cytophagales</taxon>
        <taxon>Cyclobacteriaceae</taxon>
        <taxon>Echinicola</taxon>
    </lineage>
</organism>
<keyword evidence="2" id="KW-1133">Transmembrane helix</keyword>
<dbReference type="Pfam" id="PF09990">
    <property type="entry name" value="DUF2231"/>
    <property type="match status" value="1"/>
</dbReference>
<name>A0A918QE51_9BACT</name>
<reference evidence="6" key="2">
    <citation type="submission" date="2020-09" db="EMBL/GenBank/DDBJ databases">
        <authorList>
            <person name="Sun Q."/>
            <person name="Kim S."/>
        </authorList>
    </citation>
    <scope>NUCLEOTIDE SEQUENCE</scope>
    <source>
        <strain evidence="6">KCTC 12368</strain>
    </source>
</reference>
<feature type="domain" description="DUF2231" evidence="5">
    <location>
        <begin position="35"/>
        <end position="152"/>
    </location>
</feature>
<feature type="transmembrane region" description="Helical" evidence="2">
    <location>
        <begin position="102"/>
        <end position="121"/>
    </location>
</feature>
<dbReference type="PANTHER" id="PTHR35889:SF3">
    <property type="entry name" value="F-BOX DOMAIN-CONTAINING PROTEIN"/>
    <property type="match status" value="1"/>
</dbReference>
<dbReference type="SUPFAM" id="SSF52047">
    <property type="entry name" value="RNI-like"/>
    <property type="match status" value="1"/>
</dbReference>
<evidence type="ECO:0000256" key="1">
    <source>
        <dbReference type="SAM" id="MobiDB-lite"/>
    </source>
</evidence>
<dbReference type="PANTHER" id="PTHR35889">
    <property type="entry name" value="CYCLOINULO-OLIGOSACCHARIDE FRUCTANOTRANSFERASE-RELATED"/>
    <property type="match status" value="1"/>
</dbReference>
<dbReference type="EMBL" id="BMWX01000012">
    <property type="protein sequence ID" value="GGZ42020.1"/>
    <property type="molecule type" value="Genomic_DNA"/>
</dbReference>
<dbReference type="Pfam" id="PF07635">
    <property type="entry name" value="PSCyt1"/>
    <property type="match status" value="1"/>
</dbReference>
<gene>
    <name evidence="6" type="ORF">GCM10007049_39050</name>
</gene>
<feature type="domain" description="Cytochrome C Planctomycete-type" evidence="4">
    <location>
        <begin position="204"/>
        <end position="263"/>
    </location>
</feature>
<feature type="transmembrane region" description="Helical" evidence="2">
    <location>
        <begin position="128"/>
        <end position="148"/>
    </location>
</feature>
<keyword evidence="2" id="KW-0472">Membrane</keyword>
<reference evidence="6" key="1">
    <citation type="journal article" date="2014" name="Int. J. Syst. Evol. Microbiol.">
        <title>Complete genome sequence of Corynebacterium casei LMG S-19264T (=DSM 44701T), isolated from a smear-ripened cheese.</title>
        <authorList>
            <consortium name="US DOE Joint Genome Institute (JGI-PGF)"/>
            <person name="Walter F."/>
            <person name="Albersmeier A."/>
            <person name="Kalinowski J."/>
            <person name="Ruckert C."/>
        </authorList>
    </citation>
    <scope>NUCLEOTIDE SEQUENCE</scope>
    <source>
        <strain evidence="6">KCTC 12368</strain>
    </source>
</reference>
<keyword evidence="3" id="KW-0732">Signal</keyword>
<evidence type="ECO:0000256" key="2">
    <source>
        <dbReference type="SAM" id="Phobius"/>
    </source>
</evidence>
<proteinExistence type="predicted"/>
<dbReference type="InterPro" id="IPR011429">
    <property type="entry name" value="Cyt_c_Planctomycete-type"/>
</dbReference>
<feature type="transmembrane region" description="Helical" evidence="2">
    <location>
        <begin position="35"/>
        <end position="57"/>
    </location>
</feature>